<keyword evidence="2" id="KW-1185">Reference proteome</keyword>
<evidence type="ECO:0000313" key="1">
    <source>
        <dbReference type="EMBL" id="BBO34221.1"/>
    </source>
</evidence>
<dbReference type="RefSeq" id="WP_152099843.1">
    <property type="nucleotide sequence ID" value="NZ_AP021861.1"/>
</dbReference>
<protein>
    <submittedName>
        <fullName evidence="1">Uncharacterized protein</fullName>
    </submittedName>
</protein>
<sequence>MTIDEQFARMGPAQKNLTLALSQYFKALSAERDAILIERLKKRFTTDPAVIKKLLELLRGE</sequence>
<dbReference type="Proteomes" id="UP000326837">
    <property type="component" value="Chromosome"/>
</dbReference>
<dbReference type="EMBL" id="AP021861">
    <property type="protein sequence ID" value="BBO34221.1"/>
    <property type="molecule type" value="Genomic_DNA"/>
</dbReference>
<dbReference type="KEGG" id="lpav:PLANPX_3833"/>
<gene>
    <name evidence="1" type="ORF">PLANPX_3833</name>
</gene>
<accession>A0A5K7XH05</accession>
<name>A0A5K7XH05_9BACT</name>
<dbReference type="AlphaFoldDB" id="A0A5K7XH05"/>
<proteinExistence type="predicted"/>
<organism evidence="1 2">
    <name type="scientific">Lacipirellula parvula</name>
    <dbReference type="NCBI Taxonomy" id="2650471"/>
    <lineage>
        <taxon>Bacteria</taxon>
        <taxon>Pseudomonadati</taxon>
        <taxon>Planctomycetota</taxon>
        <taxon>Planctomycetia</taxon>
        <taxon>Pirellulales</taxon>
        <taxon>Lacipirellulaceae</taxon>
        <taxon>Lacipirellula</taxon>
    </lineage>
</organism>
<evidence type="ECO:0000313" key="2">
    <source>
        <dbReference type="Proteomes" id="UP000326837"/>
    </source>
</evidence>
<reference evidence="2" key="1">
    <citation type="submission" date="2019-10" db="EMBL/GenBank/DDBJ databases">
        <title>Lacipirellula parvula gen. nov., sp. nov., representing a lineage of planctomycetes widespread in freshwater anoxic habitats, and description of the family Lacipirellulaceae.</title>
        <authorList>
            <person name="Dedysh S.N."/>
            <person name="Kulichevskaya I.S."/>
            <person name="Beletsky A.V."/>
            <person name="Rakitin A.L."/>
            <person name="Mardanov A.V."/>
            <person name="Ivanova A.A."/>
            <person name="Saltykova V.X."/>
            <person name="Rijpstra W.I.C."/>
            <person name="Sinninghe Damste J.S."/>
            <person name="Ravin N.V."/>
        </authorList>
    </citation>
    <scope>NUCLEOTIDE SEQUENCE [LARGE SCALE GENOMIC DNA]</scope>
    <source>
        <strain evidence="2">PX69</strain>
    </source>
</reference>